<sequence length="46" mass="5203">MHDWLHSDTPSAQTEAFRAEPDLEDKQRCVLEAGNPSMQSVNELCD</sequence>
<proteinExistence type="predicted"/>
<evidence type="ECO:0000313" key="3">
    <source>
        <dbReference type="Proteomes" id="UP000006860"/>
    </source>
</evidence>
<evidence type="ECO:0000256" key="1">
    <source>
        <dbReference type="SAM" id="MobiDB-lite"/>
    </source>
</evidence>
<dbReference type="KEGG" id="pbs:Plabr_4495"/>
<feature type="region of interest" description="Disordered" evidence="1">
    <location>
        <begin position="1"/>
        <end position="21"/>
    </location>
</feature>
<dbReference type="AlphaFoldDB" id="F0SLG0"/>
<evidence type="ECO:0000313" key="2">
    <source>
        <dbReference type="EMBL" id="ADY62066.1"/>
    </source>
</evidence>
<dbReference type="STRING" id="756272.Plabr_4495"/>
<dbReference type="HOGENOM" id="CLU_3188574_0_0_0"/>
<reference evidence="3" key="1">
    <citation type="submission" date="2011-02" db="EMBL/GenBank/DDBJ databases">
        <title>The complete genome of Planctomyces brasiliensis DSM 5305.</title>
        <authorList>
            <person name="Lucas S."/>
            <person name="Copeland A."/>
            <person name="Lapidus A."/>
            <person name="Bruce D."/>
            <person name="Goodwin L."/>
            <person name="Pitluck S."/>
            <person name="Kyrpides N."/>
            <person name="Mavromatis K."/>
            <person name="Pagani I."/>
            <person name="Ivanova N."/>
            <person name="Ovchinnikova G."/>
            <person name="Lu M."/>
            <person name="Detter J.C."/>
            <person name="Han C."/>
            <person name="Land M."/>
            <person name="Hauser L."/>
            <person name="Markowitz V."/>
            <person name="Cheng J.-F."/>
            <person name="Hugenholtz P."/>
            <person name="Woyke T."/>
            <person name="Wu D."/>
            <person name="Tindall B."/>
            <person name="Pomrenke H.G."/>
            <person name="Brambilla E."/>
            <person name="Klenk H.-P."/>
            <person name="Eisen J.A."/>
        </authorList>
    </citation>
    <scope>NUCLEOTIDE SEQUENCE [LARGE SCALE GENOMIC DNA]</scope>
    <source>
        <strain evidence="3">ATCC 49424 / DSM 5305 / JCM 21570 / NBRC 103401 / IFAM 1448</strain>
    </source>
</reference>
<dbReference type="Proteomes" id="UP000006860">
    <property type="component" value="Chromosome"/>
</dbReference>
<name>F0SLG0_RUBBR</name>
<gene>
    <name evidence="2" type="ordered locus">Plabr_4495</name>
</gene>
<keyword evidence="3" id="KW-1185">Reference proteome</keyword>
<dbReference type="EMBL" id="CP002546">
    <property type="protein sequence ID" value="ADY62066.1"/>
    <property type="molecule type" value="Genomic_DNA"/>
</dbReference>
<organism evidence="2 3">
    <name type="scientific">Rubinisphaera brasiliensis (strain ATCC 49424 / DSM 5305 / JCM 21570 / IAM 15109 / NBRC 103401 / IFAM 1448)</name>
    <name type="common">Planctomyces brasiliensis</name>
    <dbReference type="NCBI Taxonomy" id="756272"/>
    <lineage>
        <taxon>Bacteria</taxon>
        <taxon>Pseudomonadati</taxon>
        <taxon>Planctomycetota</taxon>
        <taxon>Planctomycetia</taxon>
        <taxon>Planctomycetales</taxon>
        <taxon>Planctomycetaceae</taxon>
        <taxon>Rubinisphaera</taxon>
    </lineage>
</organism>
<protein>
    <submittedName>
        <fullName evidence="2">Uncharacterized protein</fullName>
    </submittedName>
</protein>
<accession>F0SLG0</accession>